<dbReference type="OrthoDB" id="16136at2759"/>
<keyword evidence="1" id="KW-0812">Transmembrane</keyword>
<evidence type="ECO:0000313" key="2">
    <source>
        <dbReference type="EMBL" id="PRP89762.1"/>
    </source>
</evidence>
<feature type="transmembrane region" description="Helical" evidence="1">
    <location>
        <begin position="95"/>
        <end position="115"/>
    </location>
</feature>
<dbReference type="InterPro" id="IPR004245">
    <property type="entry name" value="DUF229"/>
</dbReference>
<dbReference type="AlphaFoldDB" id="A0A2P6P0N0"/>
<gene>
    <name evidence="2" type="ORF">PROFUN_00104</name>
</gene>
<feature type="transmembrane region" description="Helical" evidence="1">
    <location>
        <begin position="160"/>
        <end position="180"/>
    </location>
</feature>
<dbReference type="InterPro" id="IPR017850">
    <property type="entry name" value="Alkaline_phosphatase_core_sf"/>
</dbReference>
<keyword evidence="1" id="KW-1133">Transmembrane helix</keyword>
<dbReference type="Pfam" id="PF02995">
    <property type="entry name" value="DUF229"/>
    <property type="match status" value="1"/>
</dbReference>
<dbReference type="GO" id="GO:0005615">
    <property type="term" value="C:extracellular space"/>
    <property type="evidence" value="ECO:0007669"/>
    <property type="project" value="TreeGrafter"/>
</dbReference>
<dbReference type="InParanoid" id="A0A2P6P0N0"/>
<protein>
    <submittedName>
        <fullName evidence="2">Uncharacterized protein</fullName>
    </submittedName>
</protein>
<dbReference type="PANTHER" id="PTHR10974">
    <property type="entry name" value="FI08016P-RELATED"/>
    <property type="match status" value="1"/>
</dbReference>
<dbReference type="Proteomes" id="UP000241769">
    <property type="component" value="Unassembled WGS sequence"/>
</dbReference>
<feature type="transmembrane region" description="Helical" evidence="1">
    <location>
        <begin position="127"/>
        <end position="145"/>
    </location>
</feature>
<feature type="transmembrane region" description="Helical" evidence="1">
    <location>
        <begin position="62"/>
        <end position="80"/>
    </location>
</feature>
<accession>A0A2P6P0N0</accession>
<evidence type="ECO:0000313" key="3">
    <source>
        <dbReference type="Proteomes" id="UP000241769"/>
    </source>
</evidence>
<dbReference type="PANTHER" id="PTHR10974:SF1">
    <property type="entry name" value="FI08016P-RELATED"/>
    <property type="match status" value="1"/>
</dbReference>
<comment type="caution">
    <text evidence="2">The sequence shown here is derived from an EMBL/GenBank/DDBJ whole genome shotgun (WGS) entry which is preliminary data.</text>
</comment>
<dbReference type="SUPFAM" id="SSF53649">
    <property type="entry name" value="Alkaline phosphatase-like"/>
    <property type="match status" value="1"/>
</dbReference>
<keyword evidence="3" id="KW-1185">Reference proteome</keyword>
<reference evidence="2 3" key="1">
    <citation type="journal article" date="2018" name="Genome Biol. Evol.">
        <title>Multiple Roots of Fruiting Body Formation in Amoebozoa.</title>
        <authorList>
            <person name="Hillmann F."/>
            <person name="Forbes G."/>
            <person name="Novohradska S."/>
            <person name="Ferling I."/>
            <person name="Riege K."/>
            <person name="Groth M."/>
            <person name="Westermann M."/>
            <person name="Marz M."/>
            <person name="Spaller T."/>
            <person name="Winckler T."/>
            <person name="Schaap P."/>
            <person name="Glockner G."/>
        </authorList>
    </citation>
    <scope>NUCLEOTIDE SEQUENCE [LARGE SCALE GENOMIC DNA]</scope>
    <source>
        <strain evidence="2 3">Jena</strain>
    </source>
</reference>
<dbReference type="Gene3D" id="3.40.720.10">
    <property type="entry name" value="Alkaline Phosphatase, subunit A"/>
    <property type="match status" value="1"/>
</dbReference>
<evidence type="ECO:0000256" key="1">
    <source>
        <dbReference type="SAM" id="Phobius"/>
    </source>
</evidence>
<dbReference type="EMBL" id="MDYQ01000001">
    <property type="protein sequence ID" value="PRP89762.1"/>
    <property type="molecule type" value="Genomic_DNA"/>
</dbReference>
<proteinExistence type="predicted"/>
<feature type="transmembrane region" description="Helical" evidence="1">
    <location>
        <begin position="187"/>
        <end position="209"/>
    </location>
</feature>
<name>A0A2P6P0N0_9EUKA</name>
<keyword evidence="1" id="KW-0472">Membrane</keyword>
<sequence>MNNGTHEGRVATMTIMEMQMEEGEERSPGWLRRWFTRAPRWAYIHLHHQGDKVVRLTRAQKAAVITCAILFAFSNFFYLASLKGGKDADWIQRNLLFLAASVTTSAILFVIGCLIYSISPFIEDKRVIAGLWLSWLIPLSIMFTVDRGSTASGHGALNCAGFLFVIVPLLVITQGFSFLYRRASRKTFYICLGAFLLVTPTILTIRFFIVQDEWIKGYNGESLENDGHCKVVTPNLNWNSLLPYRWLNFYTGSTTCGTEPNFATLTDGILRVDCDTEARVQVLSMTENWLLEQKSPVNFAENMFQRFVLNSTTTFIYNSPVPLSNAAVLVTCNGREQVLVQNRRDEDVISRKKTMRRNRDSHPIDDLNVLFINIDAFSRAHFLRRWPKTVQYLEDLTSAKAFQFFRYHSLGRSTVPNDQAMYLGMNEYDSGYSPKDLLRDPIWEDYNEAGKVTAYLDNSCLDWSTKYQYNRTSHTDYQMVAPFCLPQLHPTSNPFGPLVGPFSIRRRCLDNRYSHDIALDWLGQFVENHAETPYFAAAAFNEAHEGTGEVIGLMDEDFVDFLDRVDTNKTVVFIIADHGLHMSPYFALNLYSARAENMLPMGNLIVPNWVLENYPEISEALEENQQSLVTAYDLYATLKHLRHFEEKPNVRNGLSLFDKIPRERTCREANIPQDLCYCT</sequence>
<organism evidence="2 3">
    <name type="scientific">Planoprotostelium fungivorum</name>
    <dbReference type="NCBI Taxonomy" id="1890364"/>
    <lineage>
        <taxon>Eukaryota</taxon>
        <taxon>Amoebozoa</taxon>
        <taxon>Evosea</taxon>
        <taxon>Variosea</taxon>
        <taxon>Cavosteliida</taxon>
        <taxon>Cavosteliaceae</taxon>
        <taxon>Planoprotostelium</taxon>
    </lineage>
</organism>
<dbReference type="STRING" id="1890364.A0A2P6P0N0"/>